<keyword evidence="2" id="KW-1185">Reference proteome</keyword>
<dbReference type="EMBL" id="BMGG01000010">
    <property type="protein sequence ID" value="GGC86778.1"/>
    <property type="molecule type" value="Genomic_DNA"/>
</dbReference>
<evidence type="ECO:0000313" key="1">
    <source>
        <dbReference type="EMBL" id="GGC86778.1"/>
    </source>
</evidence>
<comment type="caution">
    <text evidence="1">The sequence shown here is derived from an EMBL/GenBank/DDBJ whole genome shotgun (WGS) entry which is preliminary data.</text>
</comment>
<protein>
    <submittedName>
        <fullName evidence="1">Uncharacterized protein</fullName>
    </submittedName>
</protein>
<sequence length="82" mass="9128">MAVRIVIEFFRVRQEDGAHAVVGRETEDAFDRDAAIGRAWALAQALDMPQRPDALTVTDAEGRILYSCSFDAVLKGEERSFV</sequence>
<dbReference type="AlphaFoldDB" id="A0A916UU03"/>
<proteinExistence type="predicted"/>
<name>A0A916UU03_9HYPH</name>
<dbReference type="Proteomes" id="UP000637002">
    <property type="component" value="Unassembled WGS sequence"/>
</dbReference>
<reference evidence="1" key="2">
    <citation type="submission" date="2020-09" db="EMBL/GenBank/DDBJ databases">
        <authorList>
            <person name="Sun Q."/>
            <person name="Zhou Y."/>
        </authorList>
    </citation>
    <scope>NUCLEOTIDE SEQUENCE</scope>
    <source>
        <strain evidence="1">CGMCC 1.12919</strain>
    </source>
</reference>
<evidence type="ECO:0000313" key="2">
    <source>
        <dbReference type="Proteomes" id="UP000637002"/>
    </source>
</evidence>
<accession>A0A916UU03</accession>
<organism evidence="1 2">
    <name type="scientific">Chelatococcus reniformis</name>
    <dbReference type="NCBI Taxonomy" id="1494448"/>
    <lineage>
        <taxon>Bacteria</taxon>
        <taxon>Pseudomonadati</taxon>
        <taxon>Pseudomonadota</taxon>
        <taxon>Alphaproteobacteria</taxon>
        <taxon>Hyphomicrobiales</taxon>
        <taxon>Chelatococcaceae</taxon>
        <taxon>Chelatococcus</taxon>
    </lineage>
</organism>
<gene>
    <name evidence="1" type="ORF">GCM10010994_50880</name>
</gene>
<reference evidence="1" key="1">
    <citation type="journal article" date="2014" name="Int. J. Syst. Evol. Microbiol.">
        <title>Complete genome sequence of Corynebacterium casei LMG S-19264T (=DSM 44701T), isolated from a smear-ripened cheese.</title>
        <authorList>
            <consortium name="US DOE Joint Genome Institute (JGI-PGF)"/>
            <person name="Walter F."/>
            <person name="Albersmeier A."/>
            <person name="Kalinowski J."/>
            <person name="Ruckert C."/>
        </authorList>
    </citation>
    <scope>NUCLEOTIDE SEQUENCE</scope>
    <source>
        <strain evidence="1">CGMCC 1.12919</strain>
    </source>
</reference>